<comment type="function">
    <text evidence="1">May function as a co-chaperone.</text>
</comment>
<dbReference type="Pfam" id="PF00226">
    <property type="entry name" value="DnaJ"/>
    <property type="match status" value="1"/>
</dbReference>
<evidence type="ECO:0000259" key="8">
    <source>
        <dbReference type="PROSITE" id="PS50076"/>
    </source>
</evidence>
<feature type="transmembrane region" description="Helical" evidence="7">
    <location>
        <begin position="333"/>
        <end position="353"/>
    </location>
</feature>
<dbReference type="AlphaFoldDB" id="A0A6G0ZJN9"/>
<dbReference type="PANTHER" id="PTHR44733:SF1">
    <property type="entry name" value="DNAJ HOMOLOG SUBFAMILY C MEMBER 22"/>
    <property type="match status" value="1"/>
</dbReference>
<feature type="transmembrane region" description="Helical" evidence="7">
    <location>
        <begin position="210"/>
        <end position="228"/>
    </location>
</feature>
<dbReference type="InterPro" id="IPR007829">
    <property type="entry name" value="TM2"/>
</dbReference>
<dbReference type="GO" id="GO:0016020">
    <property type="term" value="C:membrane"/>
    <property type="evidence" value="ECO:0007669"/>
    <property type="project" value="UniProtKB-SubCell"/>
</dbReference>
<feature type="transmembrane region" description="Helical" evidence="7">
    <location>
        <begin position="38"/>
        <end position="56"/>
    </location>
</feature>
<name>A0A6G0ZJN9_APHCR</name>
<feature type="transmembrane region" description="Helical" evidence="7">
    <location>
        <begin position="62"/>
        <end position="78"/>
    </location>
</feature>
<dbReference type="CDD" id="cd06257">
    <property type="entry name" value="DnaJ"/>
    <property type="match status" value="1"/>
</dbReference>
<organism evidence="9 10">
    <name type="scientific">Aphis craccivora</name>
    <name type="common">Cowpea aphid</name>
    <dbReference type="NCBI Taxonomy" id="307492"/>
    <lineage>
        <taxon>Eukaryota</taxon>
        <taxon>Metazoa</taxon>
        <taxon>Ecdysozoa</taxon>
        <taxon>Arthropoda</taxon>
        <taxon>Hexapoda</taxon>
        <taxon>Insecta</taxon>
        <taxon>Pterygota</taxon>
        <taxon>Neoptera</taxon>
        <taxon>Paraneoptera</taxon>
        <taxon>Hemiptera</taxon>
        <taxon>Sternorrhyncha</taxon>
        <taxon>Aphidomorpha</taxon>
        <taxon>Aphidoidea</taxon>
        <taxon>Aphididae</taxon>
        <taxon>Aphidini</taxon>
        <taxon>Aphis</taxon>
        <taxon>Aphis</taxon>
    </lineage>
</organism>
<evidence type="ECO:0000256" key="7">
    <source>
        <dbReference type="SAM" id="Phobius"/>
    </source>
</evidence>
<accession>A0A6G0ZJN9</accession>
<dbReference type="PROSITE" id="PS50076">
    <property type="entry name" value="DNAJ_2"/>
    <property type="match status" value="1"/>
</dbReference>
<dbReference type="OrthoDB" id="10262359at2759"/>
<sequence>MFGLPGIMSKGVSGESVGARNRSHSSSKANNSKKSKTLTYLLWLIGGVCGLHHFYLGRDLQGVLWWCTFGGYFGFGWLRDLFYIGEYVADANKDEKYMKKVDYMVRVHEKIAVCSFDLVKVLRSHLLRLRRDRIVYKYEQTGYRLSTFRPEESPRTFCRECNQPNGCSIPPHSSALYGGERDRVPTETYPRFVGRVWANNRLPPFSTVRFTGMVVVAYLFSTVVSLAIPEDNVGGLSWQWLHIFTPLAAALGVWAVGNIGHETGSLKWPLICAYLVPMVGNPLKSFIFDKWGYDIDESTSFAIMILSAAWSFDHLEKRWRPKNQKTPGTFKRIIVISMCCLLYMALWSSYLYFNAKVTDEEGDEVPFHEALGHFFSSPWWLDVKQSFIDVWQFAQEHGWMETWRQIVTLSDPSGEQNAFKVLELRSGATQTEIKNQCRTLAVKYHPDKAKDDITKKDVQNRFFEVQQACELLSNSRAKRRRRNKQFNEEL</sequence>
<dbReference type="Gene3D" id="1.10.287.110">
    <property type="entry name" value="DnaJ domain"/>
    <property type="match status" value="1"/>
</dbReference>
<keyword evidence="5 7" id="KW-1133">Transmembrane helix</keyword>
<feature type="domain" description="J" evidence="8">
    <location>
        <begin position="417"/>
        <end position="487"/>
    </location>
</feature>
<dbReference type="EMBL" id="VUJU01000322">
    <property type="protein sequence ID" value="KAF0771205.1"/>
    <property type="molecule type" value="Genomic_DNA"/>
</dbReference>
<proteinExistence type="predicted"/>
<comment type="subcellular location">
    <subcellularLocation>
        <location evidence="2">Membrane</location>
        <topology evidence="2">Multi-pass membrane protein</topology>
    </subcellularLocation>
</comment>
<dbReference type="Proteomes" id="UP000478052">
    <property type="component" value="Unassembled WGS sequence"/>
</dbReference>
<evidence type="ECO:0000313" key="10">
    <source>
        <dbReference type="Proteomes" id="UP000478052"/>
    </source>
</evidence>
<evidence type="ECO:0000256" key="5">
    <source>
        <dbReference type="ARBA" id="ARBA00022989"/>
    </source>
</evidence>
<dbReference type="SUPFAM" id="SSF46565">
    <property type="entry name" value="Chaperone J-domain"/>
    <property type="match status" value="1"/>
</dbReference>
<feature type="transmembrane region" description="Helical" evidence="7">
    <location>
        <begin position="240"/>
        <end position="259"/>
    </location>
</feature>
<reference evidence="9 10" key="1">
    <citation type="submission" date="2019-08" db="EMBL/GenBank/DDBJ databases">
        <title>Whole genome of Aphis craccivora.</title>
        <authorList>
            <person name="Voronova N.V."/>
            <person name="Shulinski R.S."/>
            <person name="Bandarenka Y.V."/>
            <person name="Zhorov D.G."/>
            <person name="Warner D."/>
        </authorList>
    </citation>
    <scope>NUCLEOTIDE SEQUENCE [LARGE SCALE GENOMIC DNA]</scope>
    <source>
        <strain evidence="9">180601</strain>
        <tissue evidence="9">Whole Body</tissue>
    </source>
</reference>
<dbReference type="SMART" id="SM00271">
    <property type="entry name" value="DnaJ"/>
    <property type="match status" value="1"/>
</dbReference>
<protein>
    <recommendedName>
        <fullName evidence="3">DnaJ homolog subfamily C member 22</fullName>
    </recommendedName>
</protein>
<dbReference type="InterPro" id="IPR001623">
    <property type="entry name" value="DnaJ_domain"/>
</dbReference>
<gene>
    <name evidence="9" type="ORF">FWK35_00005611</name>
</gene>
<evidence type="ECO:0000313" key="9">
    <source>
        <dbReference type="EMBL" id="KAF0771205.1"/>
    </source>
</evidence>
<keyword evidence="6 7" id="KW-0472">Membrane</keyword>
<dbReference type="InterPro" id="IPR036869">
    <property type="entry name" value="J_dom_sf"/>
</dbReference>
<comment type="caution">
    <text evidence="9">The sequence shown here is derived from an EMBL/GenBank/DDBJ whole genome shotgun (WGS) entry which is preliminary data.</text>
</comment>
<evidence type="ECO:0000256" key="1">
    <source>
        <dbReference type="ARBA" id="ARBA00002080"/>
    </source>
</evidence>
<keyword evidence="10" id="KW-1185">Reference proteome</keyword>
<evidence type="ECO:0000256" key="2">
    <source>
        <dbReference type="ARBA" id="ARBA00004141"/>
    </source>
</evidence>
<keyword evidence="4 7" id="KW-0812">Transmembrane</keyword>
<evidence type="ECO:0000256" key="3">
    <source>
        <dbReference type="ARBA" id="ARBA00020945"/>
    </source>
</evidence>
<evidence type="ECO:0000256" key="6">
    <source>
        <dbReference type="ARBA" id="ARBA00023136"/>
    </source>
</evidence>
<dbReference type="Pfam" id="PF05154">
    <property type="entry name" value="TM2"/>
    <property type="match status" value="1"/>
</dbReference>
<dbReference type="PRINTS" id="PR00625">
    <property type="entry name" value="JDOMAIN"/>
</dbReference>
<dbReference type="PANTHER" id="PTHR44733">
    <property type="entry name" value="DNAJ HOMOLOG SUBFAMILY C MEMBER 22"/>
    <property type="match status" value="1"/>
</dbReference>
<evidence type="ECO:0000256" key="4">
    <source>
        <dbReference type="ARBA" id="ARBA00022692"/>
    </source>
</evidence>